<organism evidence="2 3">
    <name type="scientific">Clostridium tepidiprofundi DSM 19306</name>
    <dbReference type="NCBI Taxonomy" id="1121338"/>
    <lineage>
        <taxon>Bacteria</taxon>
        <taxon>Bacillati</taxon>
        <taxon>Bacillota</taxon>
        <taxon>Clostridia</taxon>
        <taxon>Eubacteriales</taxon>
        <taxon>Clostridiaceae</taxon>
        <taxon>Clostridium</taxon>
    </lineage>
</organism>
<sequence>MRTSRYYYTKILFFKILFICFVIMILPMKFVQALSIYDINEYSFKQFNSSNTCIKNEYNITGKLFYVKAYKDFYKIKTSDGIFILNNDSVKKYEIAKRDGTIKKRVLAKKHDLAKRYEIVEKSEQTKKYETVKGNKLFKNKSFKNKSLPCEVLEDLNGDIWFSITQYDEDSKVGSEDYMQHKLFKIDKNGKKICYSVIKNPPQVFYKDVFSKLKVDKNNNIWFVINKQDCIEENNEYKIGKVTQKGNISYYAFSNDIKKYIIASDYIWVLLYNDTVDVIDYEGKLINEYNIKGIKDITKDNKEDIWIIQNGSIKKFCDGEFVFKYSVDKSCNRLSVYNINRIAAFGYRKITIIENSKHRDIIVDSYINDNTFVYRNNNGGVVALNTEREYWNLSCEYRDDILAVTNIVNQNGNRISNKNRNGNRNDFQIQRINGGKYFPFYYASHCNGKIFVPCLNSIYLVKNNVLVKYVDLFKSSSSENIIENIKCIETDFDNNLYAITDRNLYIIDTDKNVKKINIWTLIKENDKKSDMKNNLKGNIKNDIKKDIKGDRIFVKILRDGEGRIYIDSMLENNHIIYSVEGENLKKLPNQTIQFENTMYYPINIFINYNDRIDLVYNIRGKYHVYDYDKHKIDNVFNHSSEQINKLFSTIKHVVKAHDGTIFALMDENNLYAKKLNDDDFKRIFAQIDNDYVTSIACDLEGKVYIGTYENGVYVYP</sequence>
<reference evidence="2 3" key="1">
    <citation type="submission" date="2016-02" db="EMBL/GenBank/DDBJ databases">
        <title>Genome sequence of Clostridium tepidiprofundi DSM 19306.</title>
        <authorList>
            <person name="Poehlein A."/>
            <person name="Daniel R."/>
        </authorList>
    </citation>
    <scope>NUCLEOTIDE SEQUENCE [LARGE SCALE GENOMIC DNA]</scope>
    <source>
        <strain evidence="2 3">DSM 19306</strain>
    </source>
</reference>
<proteinExistence type="predicted"/>
<dbReference type="Proteomes" id="UP000075531">
    <property type="component" value="Unassembled WGS sequence"/>
</dbReference>
<evidence type="ECO:0000313" key="2">
    <source>
        <dbReference type="EMBL" id="KYH35319.1"/>
    </source>
</evidence>
<keyword evidence="1" id="KW-0472">Membrane</keyword>
<gene>
    <name evidence="2" type="ORF">CLTEP_07230</name>
</gene>
<accession>A0A151B600</accession>
<dbReference type="AlphaFoldDB" id="A0A151B600"/>
<dbReference type="InterPro" id="IPR015943">
    <property type="entry name" value="WD40/YVTN_repeat-like_dom_sf"/>
</dbReference>
<dbReference type="EMBL" id="LTBA01000004">
    <property type="protein sequence ID" value="KYH35319.1"/>
    <property type="molecule type" value="Genomic_DNA"/>
</dbReference>
<evidence type="ECO:0008006" key="4">
    <source>
        <dbReference type="Google" id="ProtNLM"/>
    </source>
</evidence>
<name>A0A151B600_9CLOT</name>
<keyword evidence="3" id="KW-1185">Reference proteome</keyword>
<dbReference type="RefSeq" id="WP_066822739.1">
    <property type="nucleotide sequence ID" value="NZ_LTBA01000004.1"/>
</dbReference>
<keyword evidence="1" id="KW-1133">Transmembrane helix</keyword>
<dbReference type="SUPFAM" id="SSF101898">
    <property type="entry name" value="NHL repeat"/>
    <property type="match status" value="1"/>
</dbReference>
<dbReference type="Gene3D" id="2.130.10.10">
    <property type="entry name" value="YVTN repeat-like/Quinoprotein amine dehydrogenase"/>
    <property type="match status" value="2"/>
</dbReference>
<evidence type="ECO:0000256" key="1">
    <source>
        <dbReference type="SAM" id="Phobius"/>
    </source>
</evidence>
<comment type="caution">
    <text evidence="2">The sequence shown here is derived from an EMBL/GenBank/DDBJ whole genome shotgun (WGS) entry which is preliminary data.</text>
</comment>
<dbReference type="PATRIC" id="fig|1121338.3.peg.734"/>
<keyword evidence="1" id="KW-0812">Transmembrane</keyword>
<feature type="transmembrane region" description="Helical" evidence="1">
    <location>
        <begin position="12"/>
        <end position="31"/>
    </location>
</feature>
<evidence type="ECO:0000313" key="3">
    <source>
        <dbReference type="Proteomes" id="UP000075531"/>
    </source>
</evidence>
<protein>
    <recommendedName>
        <fullName evidence="4">Two component regulator propeller</fullName>
    </recommendedName>
</protein>